<dbReference type="PANTHER" id="PTHR30273:SF2">
    <property type="entry name" value="PROTEIN FECR"/>
    <property type="match status" value="1"/>
</dbReference>
<feature type="transmembrane region" description="Helical" evidence="1">
    <location>
        <begin position="112"/>
        <end position="130"/>
    </location>
</feature>
<evidence type="ECO:0000259" key="2">
    <source>
        <dbReference type="Pfam" id="PF04773"/>
    </source>
</evidence>
<dbReference type="Proteomes" id="UP000199310">
    <property type="component" value="Unassembled WGS sequence"/>
</dbReference>
<name>A0A1I0R7C9_9BACT</name>
<feature type="domain" description="FecR protein" evidence="2">
    <location>
        <begin position="146"/>
        <end position="240"/>
    </location>
</feature>
<dbReference type="Gene3D" id="3.55.50.30">
    <property type="match status" value="1"/>
</dbReference>
<gene>
    <name evidence="4" type="ORF">SAMN04488122_2407</name>
</gene>
<dbReference type="STRING" id="29529.SAMN04488122_2407"/>
<keyword evidence="5" id="KW-1185">Reference proteome</keyword>
<dbReference type="PIRSF" id="PIRSF018266">
    <property type="entry name" value="FecR"/>
    <property type="match status" value="1"/>
</dbReference>
<accession>A0A1I0R7C9</accession>
<evidence type="ECO:0000313" key="5">
    <source>
        <dbReference type="Proteomes" id="UP000199310"/>
    </source>
</evidence>
<organism evidence="4 5">
    <name type="scientific">Chitinophaga arvensicola</name>
    <dbReference type="NCBI Taxonomy" id="29529"/>
    <lineage>
        <taxon>Bacteria</taxon>
        <taxon>Pseudomonadati</taxon>
        <taxon>Bacteroidota</taxon>
        <taxon>Chitinophagia</taxon>
        <taxon>Chitinophagales</taxon>
        <taxon>Chitinophagaceae</taxon>
        <taxon>Chitinophaga</taxon>
    </lineage>
</organism>
<dbReference type="InterPro" id="IPR032508">
    <property type="entry name" value="FecR_C"/>
</dbReference>
<evidence type="ECO:0000259" key="3">
    <source>
        <dbReference type="Pfam" id="PF16344"/>
    </source>
</evidence>
<dbReference type="AlphaFoldDB" id="A0A1I0R7C9"/>
<keyword evidence="1" id="KW-0812">Transmembrane</keyword>
<evidence type="ECO:0000313" key="4">
    <source>
        <dbReference type="EMBL" id="SEW36598.1"/>
    </source>
</evidence>
<dbReference type="GO" id="GO:0016989">
    <property type="term" value="F:sigma factor antagonist activity"/>
    <property type="evidence" value="ECO:0007669"/>
    <property type="project" value="TreeGrafter"/>
</dbReference>
<reference evidence="5" key="1">
    <citation type="submission" date="2016-10" db="EMBL/GenBank/DDBJ databases">
        <authorList>
            <person name="Varghese N."/>
            <person name="Submissions S."/>
        </authorList>
    </citation>
    <scope>NUCLEOTIDE SEQUENCE [LARGE SCALE GENOMIC DNA]</scope>
    <source>
        <strain evidence="5">DSM 3695</strain>
    </source>
</reference>
<dbReference type="Gene3D" id="2.60.120.1440">
    <property type="match status" value="1"/>
</dbReference>
<evidence type="ECO:0000256" key="1">
    <source>
        <dbReference type="SAM" id="Phobius"/>
    </source>
</evidence>
<dbReference type="EMBL" id="FOJG01000001">
    <property type="protein sequence ID" value="SEW36598.1"/>
    <property type="molecule type" value="Genomic_DNA"/>
</dbReference>
<keyword evidence="1" id="KW-1133">Transmembrane helix</keyword>
<proteinExistence type="predicted"/>
<dbReference type="FunFam" id="2.60.120.1440:FF:000001">
    <property type="entry name" value="Putative anti-sigma factor"/>
    <property type="match status" value="1"/>
</dbReference>
<sequence length="371" mass="40929">MGVFDKKCVLVTVFTLMEERIDLLLARKLSGEATEAELQELQQWLKAHPETGFVMEVVNTTQSLSPNNNQEWAADSWASLEAAMNAPEAAADPEQTAEIPVTGRKIRRFPQWAMAAAVLAVIAIAAAFLFKPHPSKDSIKGTENNTIATRKGARSSVQLPDGTTVWLNSSSRLTYGDGFAHGAREVFLQGEAYFKVAGNEQHPFIVHAGNIQVRVLGTTFNVKAYTGDDKQEVVLLAGKVAVSTDRQPRELILAPGQKIQAWSASAPDSLQQQPLVVTTLQLEKGTDSCDETAWINNQLVFKNRTFLSLTKDMERWYNVNIHIQDASLENELFNGVFQKENVTEALKALQIATPFTFYQSGSEIYIKKAGS</sequence>
<keyword evidence="1" id="KW-0472">Membrane</keyword>
<dbReference type="Pfam" id="PF16344">
    <property type="entry name" value="FecR_C"/>
    <property type="match status" value="1"/>
</dbReference>
<dbReference type="InterPro" id="IPR012373">
    <property type="entry name" value="Ferrdict_sens_TM"/>
</dbReference>
<dbReference type="PANTHER" id="PTHR30273">
    <property type="entry name" value="PERIPLASMIC SIGNAL SENSOR AND SIGMA FACTOR ACTIVATOR FECR-RELATED"/>
    <property type="match status" value="1"/>
</dbReference>
<protein>
    <submittedName>
        <fullName evidence="4">Ferric-dicitrate binding protein FerR, regulates iron transport through sigma-19</fullName>
    </submittedName>
</protein>
<feature type="domain" description="Protein FecR C-terminal" evidence="3">
    <location>
        <begin position="299"/>
        <end position="366"/>
    </location>
</feature>
<dbReference type="InterPro" id="IPR006860">
    <property type="entry name" value="FecR"/>
</dbReference>
<dbReference type="Pfam" id="PF04773">
    <property type="entry name" value="FecR"/>
    <property type="match status" value="1"/>
</dbReference>